<dbReference type="RefSeq" id="WP_093688540.1">
    <property type="nucleotide sequence ID" value="NZ_FNBU01000005.1"/>
</dbReference>
<comment type="subunit">
    <text evidence="8">Tetramer of two alpha and two beta subunits.</text>
</comment>
<dbReference type="HAMAP" id="MF_00254">
    <property type="entry name" value="Gly_tRNA_synth_alpha"/>
    <property type="match status" value="1"/>
</dbReference>
<evidence type="ECO:0000256" key="3">
    <source>
        <dbReference type="ARBA" id="ARBA00022741"/>
    </source>
</evidence>
<dbReference type="PROSITE" id="PS50861">
    <property type="entry name" value="AA_TRNA_LIGASE_II_GLYAB"/>
    <property type="match status" value="1"/>
</dbReference>
<dbReference type="Pfam" id="PF02091">
    <property type="entry name" value="tRNA-synt_2e"/>
    <property type="match status" value="1"/>
</dbReference>
<evidence type="ECO:0000256" key="7">
    <source>
        <dbReference type="ARBA" id="ARBA00047937"/>
    </source>
</evidence>
<evidence type="ECO:0000256" key="4">
    <source>
        <dbReference type="ARBA" id="ARBA00022840"/>
    </source>
</evidence>
<dbReference type="GO" id="GO:0004820">
    <property type="term" value="F:glycine-tRNA ligase activity"/>
    <property type="evidence" value="ECO:0007669"/>
    <property type="project" value="UniProtKB-UniRule"/>
</dbReference>
<keyword evidence="10" id="KW-1185">Reference proteome</keyword>
<dbReference type="GO" id="GO:0016740">
    <property type="term" value="F:transferase activity"/>
    <property type="evidence" value="ECO:0007669"/>
    <property type="project" value="UniProtKB-ARBA"/>
</dbReference>
<keyword evidence="6 8" id="KW-0030">Aminoacyl-tRNA synthetase</keyword>
<keyword evidence="8" id="KW-0963">Cytoplasm</keyword>
<dbReference type="PANTHER" id="PTHR30075">
    <property type="entry name" value="GLYCYL-TRNA SYNTHETASE"/>
    <property type="match status" value="1"/>
</dbReference>
<dbReference type="PANTHER" id="PTHR30075:SF2">
    <property type="entry name" value="GLYCINE--TRNA LIGASE, CHLOROPLASTIC_MITOCHONDRIAL 2"/>
    <property type="match status" value="1"/>
</dbReference>
<comment type="subcellular location">
    <subcellularLocation>
        <location evidence="8">Cytoplasm</location>
    </subcellularLocation>
</comment>
<keyword evidence="3 8" id="KW-0547">Nucleotide-binding</keyword>
<evidence type="ECO:0000256" key="1">
    <source>
        <dbReference type="ARBA" id="ARBA00008226"/>
    </source>
</evidence>
<name>A0A1G7JHX1_9FIRM</name>
<evidence type="ECO:0000256" key="5">
    <source>
        <dbReference type="ARBA" id="ARBA00022917"/>
    </source>
</evidence>
<dbReference type="STRING" id="1123285.SAMN05660235_00917"/>
<dbReference type="NCBIfam" id="NF006827">
    <property type="entry name" value="PRK09348.1"/>
    <property type="match status" value="1"/>
</dbReference>
<dbReference type="EC" id="6.1.1.14" evidence="8"/>
<dbReference type="Gene3D" id="3.30.930.10">
    <property type="entry name" value="Bira Bifunctional Protein, Domain 2"/>
    <property type="match status" value="1"/>
</dbReference>
<dbReference type="OrthoDB" id="9802183at2"/>
<dbReference type="GO" id="GO:0140096">
    <property type="term" value="F:catalytic activity, acting on a protein"/>
    <property type="evidence" value="ECO:0007669"/>
    <property type="project" value="UniProtKB-ARBA"/>
</dbReference>
<dbReference type="FunFam" id="3.30.930.10:FF:000006">
    <property type="entry name" value="Glycine--tRNA ligase alpha subunit"/>
    <property type="match status" value="1"/>
</dbReference>
<reference evidence="10" key="1">
    <citation type="submission" date="2016-10" db="EMBL/GenBank/DDBJ databases">
        <authorList>
            <person name="Varghese N."/>
            <person name="Submissions S."/>
        </authorList>
    </citation>
    <scope>NUCLEOTIDE SEQUENCE [LARGE SCALE GENOMIC DNA]</scope>
    <source>
        <strain evidence="10">DSM 23256</strain>
    </source>
</reference>
<keyword evidence="5 8" id="KW-0648">Protein biosynthesis</keyword>
<dbReference type="PRINTS" id="PR01044">
    <property type="entry name" value="TRNASYNTHGA"/>
</dbReference>
<proteinExistence type="inferred from homology"/>
<dbReference type="SUPFAM" id="SSF55681">
    <property type="entry name" value="Class II aaRS and biotin synthetases"/>
    <property type="match status" value="1"/>
</dbReference>
<dbReference type="CDD" id="cd00733">
    <property type="entry name" value="GlyRS_alpha_core"/>
    <property type="match status" value="1"/>
</dbReference>
<dbReference type="GO" id="GO:0005524">
    <property type="term" value="F:ATP binding"/>
    <property type="evidence" value="ECO:0007669"/>
    <property type="project" value="UniProtKB-UniRule"/>
</dbReference>
<dbReference type="GO" id="GO:0006426">
    <property type="term" value="P:glycyl-tRNA aminoacylation"/>
    <property type="evidence" value="ECO:0007669"/>
    <property type="project" value="UniProtKB-UniRule"/>
</dbReference>
<evidence type="ECO:0000256" key="6">
    <source>
        <dbReference type="ARBA" id="ARBA00023146"/>
    </source>
</evidence>
<evidence type="ECO:0000313" key="9">
    <source>
        <dbReference type="EMBL" id="SDF24496.1"/>
    </source>
</evidence>
<comment type="similarity">
    <text evidence="1 8">Belongs to the class-II aminoacyl-tRNA synthetase family.</text>
</comment>
<protein>
    <recommendedName>
        <fullName evidence="8">Glycine--tRNA ligase alpha subunit</fullName>
        <ecNumber evidence="8">6.1.1.14</ecNumber>
    </recommendedName>
    <alternativeName>
        <fullName evidence="8">Glycyl-tRNA synthetase alpha subunit</fullName>
        <shortName evidence="8">GlyRS</shortName>
    </alternativeName>
</protein>
<evidence type="ECO:0000313" key="10">
    <source>
        <dbReference type="Proteomes" id="UP000243333"/>
    </source>
</evidence>
<dbReference type="AlphaFoldDB" id="A0A1G7JHX1"/>
<accession>A0A1G7JHX1</accession>
<comment type="catalytic activity">
    <reaction evidence="7 8">
        <text>tRNA(Gly) + glycine + ATP = glycyl-tRNA(Gly) + AMP + diphosphate</text>
        <dbReference type="Rhea" id="RHEA:16013"/>
        <dbReference type="Rhea" id="RHEA-COMP:9664"/>
        <dbReference type="Rhea" id="RHEA-COMP:9683"/>
        <dbReference type="ChEBI" id="CHEBI:30616"/>
        <dbReference type="ChEBI" id="CHEBI:33019"/>
        <dbReference type="ChEBI" id="CHEBI:57305"/>
        <dbReference type="ChEBI" id="CHEBI:78442"/>
        <dbReference type="ChEBI" id="CHEBI:78522"/>
        <dbReference type="ChEBI" id="CHEBI:456215"/>
        <dbReference type="EC" id="6.1.1.14"/>
    </reaction>
</comment>
<dbReference type="EMBL" id="FNBU01000005">
    <property type="protein sequence ID" value="SDF24496.1"/>
    <property type="molecule type" value="Genomic_DNA"/>
</dbReference>
<dbReference type="InterPro" id="IPR006194">
    <property type="entry name" value="Gly-tRNA-synth_heterodimer"/>
</dbReference>
<keyword evidence="2 8" id="KW-0436">Ligase</keyword>
<dbReference type="Gene3D" id="1.20.58.180">
    <property type="entry name" value="Class II aaRS and biotin synthetases, domain 2"/>
    <property type="match status" value="1"/>
</dbReference>
<keyword evidence="4 8" id="KW-0067">ATP-binding</keyword>
<evidence type="ECO:0000256" key="8">
    <source>
        <dbReference type="HAMAP-Rule" id="MF_00254"/>
    </source>
</evidence>
<dbReference type="Proteomes" id="UP000243333">
    <property type="component" value="Unassembled WGS sequence"/>
</dbReference>
<evidence type="ECO:0000256" key="2">
    <source>
        <dbReference type="ARBA" id="ARBA00022598"/>
    </source>
</evidence>
<gene>
    <name evidence="8" type="primary">glyQ</name>
    <name evidence="9" type="ORF">SAMN05660235_00917</name>
</gene>
<dbReference type="InterPro" id="IPR002310">
    <property type="entry name" value="Gly-tRNA_ligase_asu"/>
</dbReference>
<dbReference type="GO" id="GO:0005829">
    <property type="term" value="C:cytosol"/>
    <property type="evidence" value="ECO:0007669"/>
    <property type="project" value="TreeGrafter"/>
</dbReference>
<sequence>MTFQDIILTLQNFWAEQKCIIQQPYDVEKGAGTMNPATFLRALGPEPWNVAYVEPSRRPADGRYGDNPNRLFQHHQYQVIMKPSPANIQELYLESLARLGIDPDKHDIRFVEDNWESPTLGAWGLGWEVWLDGMEITQFTYFQQVGSIDVKPVSVEITYGLERLAMYIQGKENVFEIEWVDGITYGDVFHRNEVEHSHYNFELADTSLLFQLFEMYEKEAIRIIEKGFVLPAYDYVLKCSHTFNLLDARGAISVSERTSFIGRVRNMARLCAQAYLEQREKLGYPLLKGGCNNG</sequence>
<dbReference type="NCBIfam" id="TIGR00388">
    <property type="entry name" value="glyQ"/>
    <property type="match status" value="1"/>
</dbReference>
<organism evidence="9 10">
    <name type="scientific">Sporolituus thermophilus DSM 23256</name>
    <dbReference type="NCBI Taxonomy" id="1123285"/>
    <lineage>
        <taxon>Bacteria</taxon>
        <taxon>Bacillati</taxon>
        <taxon>Bacillota</taxon>
        <taxon>Negativicutes</taxon>
        <taxon>Selenomonadales</taxon>
        <taxon>Sporomusaceae</taxon>
        <taxon>Sporolituus</taxon>
    </lineage>
</organism>
<dbReference type="InterPro" id="IPR045864">
    <property type="entry name" value="aa-tRNA-synth_II/BPL/LPL"/>
</dbReference>